<dbReference type="Gene3D" id="2.130.10.10">
    <property type="entry name" value="YVTN repeat-like/Quinoprotein amine dehydrogenase"/>
    <property type="match status" value="1"/>
</dbReference>
<dbReference type="Gene3D" id="1.10.10.10">
    <property type="entry name" value="Winged helix-like DNA-binding domain superfamily/Winged helix DNA-binding domain"/>
    <property type="match status" value="1"/>
</dbReference>
<dbReference type="Gene3D" id="3.40.50.300">
    <property type="entry name" value="P-loop containing nucleotide triphosphate hydrolases"/>
    <property type="match status" value="1"/>
</dbReference>
<dbReference type="VEuPathDB" id="VectorBase:LLONM1_002321"/>
<evidence type="ECO:0000259" key="2">
    <source>
        <dbReference type="Pfam" id="PF17908"/>
    </source>
</evidence>
<dbReference type="InterPro" id="IPR027417">
    <property type="entry name" value="P-loop_NTPase"/>
</dbReference>
<organism evidence="3 4">
    <name type="scientific">Lutzomyia longipalpis</name>
    <name type="common">Sand fly</name>
    <dbReference type="NCBI Taxonomy" id="7200"/>
    <lineage>
        <taxon>Eukaryota</taxon>
        <taxon>Metazoa</taxon>
        <taxon>Ecdysozoa</taxon>
        <taxon>Arthropoda</taxon>
        <taxon>Hexapoda</taxon>
        <taxon>Insecta</taxon>
        <taxon>Pterygota</taxon>
        <taxon>Neoptera</taxon>
        <taxon>Endopterygota</taxon>
        <taxon>Diptera</taxon>
        <taxon>Nematocera</taxon>
        <taxon>Psychodoidea</taxon>
        <taxon>Psychodidae</taxon>
        <taxon>Lutzomyia</taxon>
        <taxon>Lutzomyia</taxon>
    </lineage>
</organism>
<dbReference type="PANTHER" id="PTHR22845">
    <property type="entry name" value="APOPTOTIC PROTEASE-ACTIVATING FACTOR 1"/>
    <property type="match status" value="1"/>
</dbReference>
<dbReference type="EMBL" id="AJWK01028234">
    <property type="status" value="NOT_ANNOTATED_CDS"/>
    <property type="molecule type" value="Genomic_DNA"/>
</dbReference>
<dbReference type="InterPro" id="IPR041452">
    <property type="entry name" value="APAF1_C"/>
</dbReference>
<dbReference type="InterPro" id="IPR015943">
    <property type="entry name" value="WD40/YVTN_repeat-like_dom_sf"/>
</dbReference>
<dbReference type="SMART" id="SM00320">
    <property type="entry name" value="WD40"/>
    <property type="match status" value="4"/>
</dbReference>
<dbReference type="InterPro" id="IPR001680">
    <property type="entry name" value="WD40_rpt"/>
</dbReference>
<evidence type="ECO:0000313" key="3">
    <source>
        <dbReference type="EnsemblMetazoa" id="LLOJ008354-PA"/>
    </source>
</evidence>
<dbReference type="PANTHER" id="PTHR22845:SF5">
    <property type="entry name" value="APOPTOTIC PROTEASE-ACTIVATING FACTOR 1"/>
    <property type="match status" value="1"/>
</dbReference>
<keyword evidence="1" id="KW-0677">Repeat</keyword>
<dbReference type="Gene3D" id="1.10.533.10">
    <property type="entry name" value="Death Domain, Fas"/>
    <property type="match status" value="1"/>
</dbReference>
<protein>
    <recommendedName>
        <fullName evidence="2">APAF-1 helical domain-containing protein</fullName>
    </recommendedName>
</protein>
<keyword evidence="4" id="KW-1185">Reference proteome</keyword>
<feature type="domain" description="APAF-1 helical" evidence="2">
    <location>
        <begin position="485"/>
        <end position="586"/>
    </location>
</feature>
<evidence type="ECO:0000313" key="4">
    <source>
        <dbReference type="Proteomes" id="UP000092461"/>
    </source>
</evidence>
<name>A0A1B0CU03_LUTLO</name>
<dbReference type="Gene3D" id="1.25.40.370">
    <property type="match status" value="1"/>
</dbReference>
<dbReference type="InterPro" id="IPR011029">
    <property type="entry name" value="DEATH-like_dom_sf"/>
</dbReference>
<dbReference type="SUPFAM" id="SSF50978">
    <property type="entry name" value="WD40 repeat-like"/>
    <property type="match status" value="2"/>
</dbReference>
<dbReference type="Proteomes" id="UP000092461">
    <property type="component" value="Unassembled WGS sequence"/>
</dbReference>
<dbReference type="VEuPathDB" id="VectorBase:LLOJ008354"/>
<evidence type="ECO:0000256" key="1">
    <source>
        <dbReference type="ARBA" id="ARBA00022737"/>
    </source>
</evidence>
<proteinExistence type="predicted"/>
<accession>A0A1B0CU03</accession>
<dbReference type="Pfam" id="PF17908">
    <property type="entry name" value="APAF1_C"/>
    <property type="match status" value="1"/>
</dbReference>
<dbReference type="InterPro" id="IPR036388">
    <property type="entry name" value="WH-like_DNA-bd_sf"/>
</dbReference>
<dbReference type="EnsemblMetazoa" id="LLOJ008354-RA">
    <property type="protein sequence ID" value="LLOJ008354-PA"/>
    <property type="gene ID" value="LLOJ008354"/>
</dbReference>
<reference evidence="3" key="1">
    <citation type="submission" date="2020-05" db="UniProtKB">
        <authorList>
            <consortium name="EnsemblMetazoa"/>
        </authorList>
    </citation>
    <scope>IDENTIFICATION</scope>
    <source>
        <strain evidence="3">Jacobina</strain>
    </source>
</reference>
<sequence>MGYLKLSEVCRIILHVEKDFLEDFCFKDVAKEMEKAKVFTTDECRSIQCELTEVEQTERMLFLLMYRKNKEVKVFQEVLLRDYDWLSERIAQAGSSNEIFEDYERCIRGSNIPNNRSGVIYRTDLLWQVRKALVHLRPCNYLILHGNTGSGKRWLAIDACCDYCIIRAMNYKIFWLNMTDCVKPEKILGQMERLKVMLLASLVEKDEKLDVDGQRNGYISMEAKIEAERNDLRKILRHESLRDCLVVLGDLCSDVAQNAFDLHCKVLVTTRNLCSMARVNEQKKVLLSTNAGFTESESFWLFEGTLGRSIQQSHLRGYVSDIRRIVNGNPDLMAKIAKNLLYIYDGNVERRLSEWIRCLGNGVENNRTKNVMDESLKVLDNEEAHLYRRLAIFPPNCMIPIPVLAQYFAMNFMDVEELVRKFERYSLLEIDDVETSSNGHQMMCRIHFICAQYLARSARDDLTGYHRDFVATYRIPEVLAARTEPNLLPFPHDHYFYTFIGYHLCEGELFDLFLHLFSDFGFLEVKVRESGLTNTLGDLKMYQEISNRGIPSYFMELQYFLPNVEERIYQAHNLTLLQQALGAPASIRELAREQIRRFPHKVWFRMNCSEKWLKIVQLCSNPSILRFVTPNSVLVAQKDHNIVQTDLSNNSKYIPNVFQGHEGEIIQMEVFAKSYLISLDANSVMYVWYIGKDYRRRSENGNSTNRRQFAGHFNYNIKDANKFEPLQKIPISGKDHVVCFHTFYDGKGHKLLCALDTADVMTYNWSGNQFVASPRENFTAKEKVRRPERIKCLQYIGSMKVLVLVTEGKLHCFSLQDHASVGFTQRPLEGKEVPIAIHFNLKKKLIYCVFAWKIVQIKIVKCTKFAFLKIKFIREIYHAVTAIECSALAKNGKFLVLGTKTGIIVFDCERRVEVQQNYVAEHVACIDVVTSREIIVIFGSDCKRNIANIFEIKVQSQMPVVLQKYPFEVLYSEKAPTLYAVDTKKRLHEYNVQDLGDTVRVTEKNWTTRPVQSITAMTSSTECVFIGCNDGRVFRGRDSNWTEVTRAPSSVDFLKFINGVLVVGINTAFQVLNQPWHSQGLANCYAIDAKHLLAITKGLSIKILDMDSNEVITELDGSAEANFVFCDFASPFLLTCANRQPMSLYRVIGASGEIVKLRNLSRKSDAVPSSVAVSTGKDFLAIGFQNGAINLYNIEANFRHQHTLESHKGAVTHLAFSPWAGASQILISLGEQMCFWGVLVQQQMRYVEDDAAHGLIEATNRLSIGNKMNPWDGKCGASEKPELLSCIKFAGNSAAKVIRDGDFVKFLTIDNEGEIYVLSLSDSSPSLR</sequence>
<dbReference type="SUPFAM" id="SSF52540">
    <property type="entry name" value="P-loop containing nucleoside triphosphate hydrolases"/>
    <property type="match status" value="1"/>
</dbReference>
<dbReference type="EMBL" id="AJWK01028235">
    <property type="status" value="NOT_ANNOTATED_CDS"/>
    <property type="molecule type" value="Genomic_DNA"/>
</dbReference>
<dbReference type="SUPFAM" id="SSF47986">
    <property type="entry name" value="DEATH domain"/>
    <property type="match status" value="1"/>
</dbReference>
<dbReference type="InterPro" id="IPR036322">
    <property type="entry name" value="WD40_repeat_dom_sf"/>
</dbReference>
<dbReference type="GO" id="GO:0005829">
    <property type="term" value="C:cytosol"/>
    <property type="evidence" value="ECO:0007669"/>
    <property type="project" value="UniProtKB-ARBA"/>
</dbReference>